<dbReference type="Proteomes" id="UP000004259">
    <property type="component" value="Unassembled WGS sequence"/>
</dbReference>
<evidence type="ECO:0000256" key="5">
    <source>
        <dbReference type="ARBA" id="ARBA00022723"/>
    </source>
</evidence>
<name>E9SHZ9_RUMAL</name>
<accession>E9SHZ9</accession>
<feature type="binding site" evidence="9">
    <location>
        <position position="127"/>
    </location>
    <ligand>
        <name>Zn(2+)</name>
        <dbReference type="ChEBI" id="CHEBI:29105"/>
        <note>catalytic</note>
    </ligand>
</feature>
<dbReference type="EMBL" id="ADKM02000135">
    <property type="protein sequence ID" value="EGC01090.1"/>
    <property type="molecule type" value="Genomic_DNA"/>
</dbReference>
<comment type="caution">
    <text evidence="10">The sequence shown here is derived from an EMBL/GenBank/DDBJ whole genome shotgun (WGS) entry which is preliminary data.</text>
</comment>
<dbReference type="GO" id="GO:0004222">
    <property type="term" value="F:metalloendopeptidase activity"/>
    <property type="evidence" value="ECO:0007669"/>
    <property type="project" value="InterPro"/>
</dbReference>
<dbReference type="Pfam" id="PF02130">
    <property type="entry name" value="YbeY"/>
    <property type="match status" value="1"/>
</dbReference>
<keyword evidence="6 9" id="KW-0255">Endonuclease</keyword>
<comment type="similarity">
    <text evidence="1 9">Belongs to the endoribonuclease YbeY family.</text>
</comment>
<dbReference type="InterPro" id="IPR020549">
    <property type="entry name" value="YbeY_CS"/>
</dbReference>
<dbReference type="NCBIfam" id="TIGR00043">
    <property type="entry name" value="rRNA maturation RNase YbeY"/>
    <property type="match status" value="1"/>
</dbReference>
<protein>
    <recommendedName>
        <fullName evidence="9">Endoribonuclease YbeY</fullName>
        <ecNumber evidence="9">3.1.-.-</ecNumber>
    </recommendedName>
</protein>
<evidence type="ECO:0000256" key="1">
    <source>
        <dbReference type="ARBA" id="ARBA00010875"/>
    </source>
</evidence>
<dbReference type="Gene3D" id="3.40.390.30">
    <property type="entry name" value="Metalloproteases ('zincins'), catalytic domain"/>
    <property type="match status" value="1"/>
</dbReference>
<dbReference type="EC" id="3.1.-.-" evidence="9"/>
<comment type="subcellular location">
    <subcellularLocation>
        <location evidence="9">Cytoplasm</location>
    </subcellularLocation>
</comment>
<keyword evidence="8 9" id="KW-0862">Zinc</keyword>
<sequence>MGKVKVLISNEQTEVKIPVGIRMLVRRCCHAVLEYESFGNDAEVSVSFVNDSQIHELNKEHRNIDRSTDVLSFPLGEDGVYDINYETGASLLGDIVISLETATKQAQVYGHSLEREVGFLTVHSMLHLLGYDHEESSLQERIMREKEEAILEQLGISRDETFVEEHEHKE</sequence>
<gene>
    <name evidence="9 10" type="primary">ybeY</name>
    <name evidence="10" type="ORF">CUS_5364</name>
</gene>
<evidence type="ECO:0000313" key="11">
    <source>
        <dbReference type="Proteomes" id="UP000004259"/>
    </source>
</evidence>
<evidence type="ECO:0000256" key="8">
    <source>
        <dbReference type="ARBA" id="ARBA00022833"/>
    </source>
</evidence>
<organism evidence="10 11">
    <name type="scientific">Ruminococcus albus 8</name>
    <dbReference type="NCBI Taxonomy" id="246199"/>
    <lineage>
        <taxon>Bacteria</taxon>
        <taxon>Bacillati</taxon>
        <taxon>Bacillota</taxon>
        <taxon>Clostridia</taxon>
        <taxon>Eubacteriales</taxon>
        <taxon>Oscillospiraceae</taxon>
        <taxon>Ruminococcus</taxon>
    </lineage>
</organism>
<evidence type="ECO:0000256" key="9">
    <source>
        <dbReference type="HAMAP-Rule" id="MF_00009"/>
    </source>
</evidence>
<keyword evidence="9" id="KW-0963">Cytoplasm</keyword>
<evidence type="ECO:0000256" key="2">
    <source>
        <dbReference type="ARBA" id="ARBA00022517"/>
    </source>
</evidence>
<dbReference type="AlphaFoldDB" id="E9SHZ9"/>
<dbReference type="GO" id="GO:0008270">
    <property type="term" value="F:zinc ion binding"/>
    <property type="evidence" value="ECO:0007669"/>
    <property type="project" value="UniProtKB-UniRule"/>
</dbReference>
<dbReference type="OrthoDB" id="9807740at2"/>
<feature type="binding site" evidence="9">
    <location>
        <position position="123"/>
    </location>
    <ligand>
        <name>Zn(2+)</name>
        <dbReference type="ChEBI" id="CHEBI:29105"/>
        <note>catalytic</note>
    </ligand>
</feature>
<dbReference type="PANTHER" id="PTHR46986:SF1">
    <property type="entry name" value="ENDORIBONUCLEASE YBEY, CHLOROPLASTIC"/>
    <property type="match status" value="1"/>
</dbReference>
<comment type="function">
    <text evidence="9">Single strand-specific metallo-endoribonuclease involved in late-stage 70S ribosome quality control and in maturation of the 3' terminus of the 16S rRNA.</text>
</comment>
<keyword evidence="11" id="KW-1185">Reference proteome</keyword>
<proteinExistence type="inferred from homology"/>
<dbReference type="SUPFAM" id="SSF55486">
    <property type="entry name" value="Metalloproteases ('zincins'), catalytic domain"/>
    <property type="match status" value="1"/>
</dbReference>
<keyword evidence="2 9" id="KW-0690">Ribosome biogenesis</keyword>
<keyword evidence="4 9" id="KW-0540">Nuclease</keyword>
<keyword evidence="3 9" id="KW-0698">rRNA processing</keyword>
<comment type="cofactor">
    <cofactor evidence="9">
        <name>Zn(2+)</name>
        <dbReference type="ChEBI" id="CHEBI:29105"/>
    </cofactor>
    <text evidence="9">Binds 1 zinc ion.</text>
</comment>
<dbReference type="GO" id="GO:0004521">
    <property type="term" value="F:RNA endonuclease activity"/>
    <property type="evidence" value="ECO:0007669"/>
    <property type="project" value="UniProtKB-UniRule"/>
</dbReference>
<evidence type="ECO:0000256" key="4">
    <source>
        <dbReference type="ARBA" id="ARBA00022722"/>
    </source>
</evidence>
<dbReference type="GO" id="GO:0005737">
    <property type="term" value="C:cytoplasm"/>
    <property type="evidence" value="ECO:0007669"/>
    <property type="project" value="UniProtKB-SubCell"/>
</dbReference>
<dbReference type="InterPro" id="IPR023091">
    <property type="entry name" value="MetalPrtase_cat_dom_sf_prd"/>
</dbReference>
<keyword evidence="5 9" id="KW-0479">Metal-binding</keyword>
<evidence type="ECO:0000256" key="7">
    <source>
        <dbReference type="ARBA" id="ARBA00022801"/>
    </source>
</evidence>
<feature type="binding site" evidence="9">
    <location>
        <position position="133"/>
    </location>
    <ligand>
        <name>Zn(2+)</name>
        <dbReference type="ChEBI" id="CHEBI:29105"/>
        <note>catalytic</note>
    </ligand>
</feature>
<evidence type="ECO:0000256" key="3">
    <source>
        <dbReference type="ARBA" id="ARBA00022552"/>
    </source>
</evidence>
<dbReference type="STRING" id="246199.CUS_5364"/>
<keyword evidence="7 9" id="KW-0378">Hydrolase</keyword>
<evidence type="ECO:0000313" key="10">
    <source>
        <dbReference type="EMBL" id="EGC01090.1"/>
    </source>
</evidence>
<dbReference type="RefSeq" id="WP_002853570.1">
    <property type="nucleotide sequence ID" value="NZ_ADKM02000135.1"/>
</dbReference>
<reference evidence="10 11" key="1">
    <citation type="submission" date="2011-02" db="EMBL/GenBank/DDBJ databases">
        <authorList>
            <person name="Nelson K.E."/>
            <person name="Sutton G."/>
            <person name="Torralba M."/>
            <person name="Durkin S."/>
            <person name="Harkins D."/>
            <person name="Montgomery R."/>
            <person name="Ziemer C."/>
            <person name="Klaassens E."/>
            <person name="Ocuiv P."/>
            <person name="Morrison M."/>
        </authorList>
    </citation>
    <scope>NUCLEOTIDE SEQUENCE [LARGE SCALE GENOMIC DNA]</scope>
    <source>
        <strain evidence="10 11">8</strain>
    </source>
</reference>
<evidence type="ECO:0000256" key="6">
    <source>
        <dbReference type="ARBA" id="ARBA00022759"/>
    </source>
</evidence>
<dbReference type="PROSITE" id="PS01306">
    <property type="entry name" value="UPF0054"/>
    <property type="match status" value="1"/>
</dbReference>
<dbReference type="eggNOG" id="COG0319">
    <property type="taxonomic scope" value="Bacteria"/>
</dbReference>
<dbReference type="PANTHER" id="PTHR46986">
    <property type="entry name" value="ENDORIBONUCLEASE YBEY, CHLOROPLASTIC"/>
    <property type="match status" value="1"/>
</dbReference>
<dbReference type="HAMAP" id="MF_00009">
    <property type="entry name" value="Endoribonucl_YbeY"/>
    <property type="match status" value="1"/>
</dbReference>
<dbReference type="InterPro" id="IPR002036">
    <property type="entry name" value="YbeY"/>
</dbReference>
<dbReference type="GO" id="GO:0006364">
    <property type="term" value="P:rRNA processing"/>
    <property type="evidence" value="ECO:0007669"/>
    <property type="project" value="UniProtKB-UniRule"/>
</dbReference>